<dbReference type="VEuPathDB" id="FungiDB:CC1G_05702"/>
<dbReference type="RefSeq" id="XP_001831631.2">
    <property type="nucleotide sequence ID" value="XM_001831579.2"/>
</dbReference>
<gene>
    <name evidence="8" type="ORF">CC1G_05702</name>
</gene>
<keyword evidence="9" id="KW-1185">Reference proteome</keyword>
<dbReference type="EMBL" id="AACS02000007">
    <property type="protein sequence ID" value="EAU90164.2"/>
    <property type="molecule type" value="Genomic_DNA"/>
</dbReference>
<evidence type="ECO:0000313" key="9">
    <source>
        <dbReference type="Proteomes" id="UP000001861"/>
    </source>
</evidence>
<evidence type="ECO:0000313" key="8">
    <source>
        <dbReference type="EMBL" id="EAU90164.2"/>
    </source>
</evidence>
<organism evidence="8 9">
    <name type="scientific">Coprinopsis cinerea (strain Okayama-7 / 130 / ATCC MYA-4618 / FGSC 9003)</name>
    <name type="common">Inky cap fungus</name>
    <name type="synonym">Hormographiella aspergillata</name>
    <dbReference type="NCBI Taxonomy" id="240176"/>
    <lineage>
        <taxon>Eukaryota</taxon>
        <taxon>Fungi</taxon>
        <taxon>Dikarya</taxon>
        <taxon>Basidiomycota</taxon>
        <taxon>Agaricomycotina</taxon>
        <taxon>Agaricomycetes</taxon>
        <taxon>Agaricomycetidae</taxon>
        <taxon>Agaricales</taxon>
        <taxon>Agaricineae</taxon>
        <taxon>Psathyrellaceae</taxon>
        <taxon>Coprinopsis</taxon>
    </lineage>
</organism>
<feature type="transmembrane region" description="Helical" evidence="7">
    <location>
        <begin position="302"/>
        <end position="322"/>
    </location>
</feature>
<feature type="transmembrane region" description="Helical" evidence="7">
    <location>
        <begin position="194"/>
        <end position="219"/>
    </location>
</feature>
<name>A8N9X5_COPC7</name>
<comment type="function">
    <text evidence="7">May be involved in iron transport and iron homeostasis.</text>
</comment>
<dbReference type="SUPFAM" id="SSF103473">
    <property type="entry name" value="MFS general substrate transporter"/>
    <property type="match status" value="1"/>
</dbReference>
<comment type="caution">
    <text evidence="8">The sequence shown here is derived from an EMBL/GenBank/DDBJ whole genome shotgun (WGS) entry which is preliminary data.</text>
</comment>
<keyword evidence="4 7" id="KW-0812">Transmembrane</keyword>
<dbReference type="InParanoid" id="A8N9X5"/>
<dbReference type="GO" id="GO:0005381">
    <property type="term" value="F:iron ion transmembrane transporter activity"/>
    <property type="evidence" value="ECO:0007669"/>
    <property type="project" value="UniProtKB-UniRule"/>
</dbReference>
<evidence type="ECO:0000256" key="6">
    <source>
        <dbReference type="ARBA" id="ARBA00023136"/>
    </source>
</evidence>
<protein>
    <recommendedName>
        <fullName evidence="7">Solute carrier family 40 member</fullName>
    </recommendedName>
</protein>
<evidence type="ECO:0000256" key="7">
    <source>
        <dbReference type="RuleBase" id="RU365065"/>
    </source>
</evidence>
<evidence type="ECO:0000256" key="2">
    <source>
        <dbReference type="ARBA" id="ARBA00006279"/>
    </source>
</evidence>
<dbReference type="AlphaFoldDB" id="A8N9X5"/>
<dbReference type="eggNOG" id="KOG2601">
    <property type="taxonomic scope" value="Eukaryota"/>
</dbReference>
<dbReference type="Pfam" id="PF06963">
    <property type="entry name" value="FPN1"/>
    <property type="match status" value="2"/>
</dbReference>
<keyword evidence="5 7" id="KW-1133">Transmembrane helix</keyword>
<dbReference type="STRING" id="240176.A8N9X5"/>
<dbReference type="GeneID" id="6008105"/>
<dbReference type="PANTHER" id="PTHR11660">
    <property type="entry name" value="SOLUTE CARRIER FAMILY 40 MEMBER"/>
    <property type="match status" value="1"/>
</dbReference>
<evidence type="ECO:0000256" key="5">
    <source>
        <dbReference type="ARBA" id="ARBA00022989"/>
    </source>
</evidence>
<dbReference type="OMA" id="ASCVIFY"/>
<dbReference type="GO" id="GO:0016020">
    <property type="term" value="C:membrane"/>
    <property type="evidence" value="ECO:0007669"/>
    <property type="project" value="UniProtKB-SubCell"/>
</dbReference>
<keyword evidence="7" id="KW-0406">Ion transport</keyword>
<feature type="transmembrane region" description="Helical" evidence="7">
    <location>
        <begin position="141"/>
        <end position="162"/>
    </location>
</feature>
<proteinExistence type="inferred from homology"/>
<comment type="similarity">
    <text evidence="2 7">Belongs to the ferroportin (FP) (TC 2.A.100) family. SLC40A subfamily.</text>
</comment>
<keyword evidence="6 7" id="KW-0472">Membrane</keyword>
<keyword evidence="3 7" id="KW-0813">Transport</keyword>
<comment type="subcellular location">
    <subcellularLocation>
        <location evidence="1 7">Membrane</location>
        <topology evidence="1 7">Multi-pass membrane protein</topology>
    </subcellularLocation>
</comment>
<dbReference type="OrthoDB" id="648861at2759"/>
<accession>A8N9X5</accession>
<evidence type="ECO:0000256" key="4">
    <source>
        <dbReference type="ARBA" id="ARBA00022692"/>
    </source>
</evidence>
<feature type="transmembrane region" description="Helical" evidence="7">
    <location>
        <begin position="270"/>
        <end position="290"/>
    </location>
</feature>
<dbReference type="PANTHER" id="PTHR11660:SF57">
    <property type="entry name" value="SOLUTE CARRIER FAMILY 40 MEMBER"/>
    <property type="match status" value="1"/>
</dbReference>
<comment type="caution">
    <text evidence="7">Lacks conserved residue(s) required for the propagation of feature annotation.</text>
</comment>
<evidence type="ECO:0000256" key="1">
    <source>
        <dbReference type="ARBA" id="ARBA00004141"/>
    </source>
</evidence>
<dbReference type="InterPro" id="IPR009716">
    <property type="entry name" value="Ferroportin-1"/>
</dbReference>
<reference evidence="8 9" key="1">
    <citation type="journal article" date="2010" name="Proc. Natl. Acad. Sci. U.S.A.">
        <title>Insights into evolution of multicellular fungi from the assembled chromosomes of the mushroom Coprinopsis cinerea (Coprinus cinereus).</title>
        <authorList>
            <person name="Stajich J.E."/>
            <person name="Wilke S.K."/>
            <person name="Ahren D."/>
            <person name="Au C.H."/>
            <person name="Birren B.W."/>
            <person name="Borodovsky M."/>
            <person name="Burns C."/>
            <person name="Canback B."/>
            <person name="Casselton L.A."/>
            <person name="Cheng C.K."/>
            <person name="Deng J."/>
            <person name="Dietrich F.S."/>
            <person name="Fargo D.C."/>
            <person name="Farman M.L."/>
            <person name="Gathman A.C."/>
            <person name="Goldberg J."/>
            <person name="Guigo R."/>
            <person name="Hoegger P.J."/>
            <person name="Hooker J.B."/>
            <person name="Huggins A."/>
            <person name="James T.Y."/>
            <person name="Kamada T."/>
            <person name="Kilaru S."/>
            <person name="Kodira C."/>
            <person name="Kues U."/>
            <person name="Kupfer D."/>
            <person name="Kwan H.S."/>
            <person name="Lomsadze A."/>
            <person name="Li W."/>
            <person name="Lilly W.W."/>
            <person name="Ma L.J."/>
            <person name="Mackey A.J."/>
            <person name="Manning G."/>
            <person name="Martin F."/>
            <person name="Muraguchi H."/>
            <person name="Natvig D.O."/>
            <person name="Palmerini H."/>
            <person name="Ramesh M.A."/>
            <person name="Rehmeyer C.J."/>
            <person name="Roe B.A."/>
            <person name="Shenoy N."/>
            <person name="Stanke M."/>
            <person name="Ter-Hovhannisyan V."/>
            <person name="Tunlid A."/>
            <person name="Velagapudi R."/>
            <person name="Vision T.J."/>
            <person name="Zeng Q."/>
            <person name="Zolan M.E."/>
            <person name="Pukkila P.J."/>
        </authorList>
    </citation>
    <scope>NUCLEOTIDE SEQUENCE [LARGE SCALE GENOMIC DNA]</scope>
    <source>
        <strain evidence="9">Okayama-7 / 130 / ATCC MYA-4618 / FGSC 9003</strain>
    </source>
</reference>
<evidence type="ECO:0000256" key="3">
    <source>
        <dbReference type="ARBA" id="ARBA00022448"/>
    </source>
</evidence>
<dbReference type="InterPro" id="IPR036259">
    <property type="entry name" value="MFS_trans_sf"/>
</dbReference>
<dbReference type="Proteomes" id="UP000001861">
    <property type="component" value="Unassembled WGS sequence"/>
</dbReference>
<feature type="transmembrane region" description="Helical" evidence="7">
    <location>
        <begin position="231"/>
        <end position="250"/>
    </location>
</feature>
<feature type="transmembrane region" description="Helical" evidence="7">
    <location>
        <begin position="404"/>
        <end position="425"/>
    </location>
</feature>
<dbReference type="HOGENOM" id="CLU_020370_5_0_1"/>
<sequence length="445" mass="49167">MSSAVFDPGKRADDDKTVTLVEEAPVEPDPSPPSVTGQRFEQFEIAEANNDTVPQVTLKGLAMLCLLRFSSAWQDRSVTFSTYLFLVPLFPTTLVPASTFGLCTTTSGILFSNLAGRLAGSRMEITHAVERGNKPRDDAMLGVLVIAGCVLKVSSVCLTLSVEREWPSAIGRGSSQRLTRMNTWIRRVDLICDLVAPLFVSGLSAGVHYPFAAAFLAVREFAHDLREFSKLPVFFTSLSIASIYLTVLSFDGTMLTFLKNTLNYSDPFLAAQRGVCTIAGLIGTLLFPLVMQRIGLVRTGSWAIWSEFACLIPVVVSLYVGSSERVTKISTPPWNAAMLFGGMALSRIGLWMFDLSQVQILQESLESHPRRTRLTSIQFIMQDMFDLAKYAITIGLAKPSQFRWAGLISVISVLMGGCLYTLGYARRVRGHISPHWRWLKKFKVI</sequence>
<dbReference type="KEGG" id="cci:CC1G_05702"/>